<feature type="region of interest" description="Disordered" evidence="1">
    <location>
        <begin position="540"/>
        <end position="570"/>
    </location>
</feature>
<feature type="region of interest" description="Disordered" evidence="1">
    <location>
        <begin position="1279"/>
        <end position="1341"/>
    </location>
</feature>
<keyword evidence="4" id="KW-1185">Reference proteome</keyword>
<evidence type="ECO:0000256" key="1">
    <source>
        <dbReference type="SAM" id="MobiDB-lite"/>
    </source>
</evidence>
<dbReference type="Gene3D" id="2.60.40.10">
    <property type="entry name" value="Immunoglobulins"/>
    <property type="match status" value="7"/>
</dbReference>
<evidence type="ECO:0000259" key="2">
    <source>
        <dbReference type="Pfam" id="PF23277"/>
    </source>
</evidence>
<dbReference type="GO" id="GO:0015631">
    <property type="term" value="F:tubulin binding"/>
    <property type="evidence" value="ECO:0007669"/>
    <property type="project" value="TreeGrafter"/>
</dbReference>
<dbReference type="PANTHER" id="PTHR46348">
    <property type="entry name" value="DELETED IN LUNG AND ESOPHAGEAL CANCER PROTEIN 1"/>
    <property type="match status" value="1"/>
</dbReference>
<organism evidence="3 4">
    <name type="scientific">Chlamydomonas incerta</name>
    <dbReference type="NCBI Taxonomy" id="51695"/>
    <lineage>
        <taxon>Eukaryota</taxon>
        <taxon>Viridiplantae</taxon>
        <taxon>Chlorophyta</taxon>
        <taxon>core chlorophytes</taxon>
        <taxon>Chlorophyceae</taxon>
        <taxon>CS clade</taxon>
        <taxon>Chlamydomonadales</taxon>
        <taxon>Chlamydomonadaceae</taxon>
        <taxon>Chlamydomonas</taxon>
    </lineage>
</organism>
<evidence type="ECO:0000313" key="4">
    <source>
        <dbReference type="Proteomes" id="UP000650467"/>
    </source>
</evidence>
<dbReference type="GO" id="GO:0005737">
    <property type="term" value="C:cytoplasm"/>
    <property type="evidence" value="ECO:0007669"/>
    <property type="project" value="TreeGrafter"/>
</dbReference>
<protein>
    <recommendedName>
        <fullName evidence="2">Deleted in lung and esophageal cancer protein 1 Ig-like domain-containing protein</fullName>
    </recommendedName>
</protein>
<dbReference type="EMBL" id="JAEHOC010000032">
    <property type="protein sequence ID" value="KAG2429094.1"/>
    <property type="molecule type" value="Genomic_DNA"/>
</dbReference>
<feature type="compositionally biased region" description="Low complexity" evidence="1">
    <location>
        <begin position="1301"/>
        <end position="1316"/>
    </location>
</feature>
<dbReference type="PANTHER" id="PTHR46348:SF1">
    <property type="entry name" value="DELETED IN LUNG AND ESOPHAGEAL CANCER PROTEIN 1"/>
    <property type="match status" value="1"/>
</dbReference>
<sequence length="2163" mass="228472">MRASADEMEQYLRSRAEDAKEAEARALAKADEDFTPAWRNVGLPLKPSHLHLDHGAMAGARLVNPKAIVQEYQAIKGREVLNPPRIAEYADTSAKPNYLKTTHAMEERKTRTISPDRTARIQALSARHLTWHSLTPEEVAGKMEEAEQRRRQLGLKMPRAQFELEQKIIHSMHHKLTFLRNPRHPLPPAVKNLMELRPDGTRWVGPRATVLEGVKPPIKADMTSHPEQVFVVEPAEVTFTNYAVGRTYEQVVRVRNVTAVSRSLRVFPPASQYFHASLPRFPGEVGVLAPGMAAEVTLRFCPDSLGDYEDAIAVDATHSRQTVPLRARRPPPSLTLPEEIDMGQVVIGNVKTEQVTFKNMGGAGRFRIVPEADWPEFAADAPTDRAVVGQFKIWPLYFEMAAGEELGLNVSYEPTEWGNTEERLVLVCDNCQVKMFSLVGNAVGVDVLLHSVDGHMLEPRELDLPLWFGECAPGAGFSKTVSVRNSTKLPFAFEWGLTKFPQVQNRRRANEPLQTEAQYDEEQDDEGHVLLVDNKSLRGTSPLRLGTGGGGGGGDAAAAPPAVSSSAAGVNGSVAQAPGGAGAPGVKPPGPMKALAGAENAGTPWGVNCGNEAHGPDPLALGAVLEDLFRVVPRSGVLQPGEVMEFLFTFTPPGQARYERWAQLRVDRKPIVVPSGSSPMVRGSGSGTGRSHAAIAASATCDVLVAEVGLEGLGCPVQLSAAPRLVSLPGKLMPAEGTTRHVTLRNPTRAQVAVRATVSNPAISVSPAEFRMPSLGSVSLAVTVRAPPDAAPGPLSGRVLLEVEHGPPVPIEVRAAVGSSYARLMTPRINFGDVPLSGSSEQRLVIRNMSATCATPWSIRELTPELIAVEKSRLLRAQLMQSSRMLDPQAAAAAIEALQEEEEAAEAAAAAAEAAEEEEEEVEAGRRASSVTGLHARFAESARSPAASASGALAPSAAERRAVFAAGRHTGSSLAKALPPPDTTHVSFEPSSGVLEPNQELTVRVTCHALTDGRHRSIIQLRSGTPHAGGGPDGGLHMECLEAFACVVTPTCVVDRPILDLGVTFVGVQVRQTIYLTNLSQLPVAYRWTAEAEDEGSQTAGLAELKIKPDHGELDPGEDVEIQVRYTPRYPGACVMYGVCELEGAPQPLGFRVSSAIHGLDVTYDLLTQEQYDDYQARDQAAAALGATGPKGAAAMAVAAAAAGGGANTGSGGYYDSESGEVGGGGGGGGGEGASLAEEIAAALEKVNFMRMGRHGKPEVDVEAFSGLTHLPPEVLSRVASHRHASTSAAGSRAASRRASARPGAQQAARPRSGAAAAGGGAGGPPTAAWPPPTPQRHLVADFGHNVPLGETRQMYLVVTNRTAMHTSIRTWLERFGVADASRFVRGTESGAAPPAGAGGADKTATGAGGAEGAAGKGGASRRTTKDDDAHHHQGPKLSRYSKYTPIKLAGTDAEKRAPFRAEQGNDMMATRRLQEEADEALGNKGLAVSVTPPESTLEPWSRLVLVVSCFNDMCGAYMDMMHVKVGDLPSRDIPVLVGVSGTPLVVQRERVLVRGLRERSWRTGLEWGQVPQGVEQSRTFYVFNTGSLDMHLAWEARRYHEYTDLERLPPTTDVGAGGTGQHDSLWGGAPGELRDTRAAMKLFDVKLQPDERVGSVRVATERHADPTEDVPFRVEPAEQVIKGNTSAKFTVTFCASESRRHGGYLHGTQRVFSPESPLELRVWTAGDDADRVGALLSGTFHPYAGAPPTPLQPLRVDLGAQAQACRLEPDGQADLAWVVTSIQQPGSHGAFVRSVTLSNTAHCPQVFSLDVEGPWDMVAAIPSVPQDPVAYRGTSTLLGPAAASGRLGTSAADGGLTFLPPGESVDVTLRFSPGKGDMEALPVRFAAMQAKQRMIETVNDYKNTGALCITFANGDSQSLPLVAEMLHPRLEVKPRKLDFKKVHLQSPKEMFVMLSNPTNVDAAWAVTVEGHKPRFPTLPGAGAAASAAAAKEAKEEAAAAAAAAGGGSASAQPTPRSASGGNLAGEASAADSRAASAVSGASRPATMDGAAAAAGAPAGGVPPPPRLPGAAGPGTMAGVTGIIAEARIGPYLVKPASGVLPGRGLGMPRSQRISITFAPTEAEAYEGELIFAVLRGKQCSVDVDGEGSIEETDETKGNLFVI</sequence>
<feature type="region of interest" description="Disordered" evidence="1">
    <location>
        <begin position="897"/>
        <end position="930"/>
    </location>
</feature>
<dbReference type="InterPro" id="IPR013783">
    <property type="entry name" value="Ig-like_fold"/>
</dbReference>
<dbReference type="GO" id="GO:0008285">
    <property type="term" value="P:negative regulation of cell population proliferation"/>
    <property type="evidence" value="ECO:0007669"/>
    <property type="project" value="InterPro"/>
</dbReference>
<feature type="region of interest" description="Disordered" evidence="1">
    <location>
        <begin position="1389"/>
        <end position="1442"/>
    </location>
</feature>
<dbReference type="Proteomes" id="UP000650467">
    <property type="component" value="Unassembled WGS sequence"/>
</dbReference>
<feature type="region of interest" description="Disordered" evidence="1">
    <location>
        <begin position="2050"/>
        <end position="2074"/>
    </location>
</feature>
<evidence type="ECO:0000313" key="3">
    <source>
        <dbReference type="EMBL" id="KAG2429094.1"/>
    </source>
</evidence>
<accession>A0A835SVP7</accession>
<feature type="domain" description="Deleted in lung and esophageal cancer protein 1 Ig-like" evidence="2">
    <location>
        <begin position="230"/>
        <end position="315"/>
    </location>
</feature>
<name>A0A835SVP7_CHLIN</name>
<gene>
    <name evidence="3" type="ORF">HXX76_011334</name>
</gene>
<feature type="compositionally biased region" description="Low complexity" evidence="1">
    <location>
        <begin position="556"/>
        <end position="570"/>
    </location>
</feature>
<feature type="compositionally biased region" description="Gly residues" evidence="1">
    <location>
        <begin position="1407"/>
        <end position="1419"/>
    </location>
</feature>
<reference evidence="3" key="1">
    <citation type="journal article" date="2020" name="bioRxiv">
        <title>Comparative genomics of Chlamydomonas.</title>
        <authorList>
            <person name="Craig R.J."/>
            <person name="Hasan A.R."/>
            <person name="Ness R.W."/>
            <person name="Keightley P.D."/>
        </authorList>
    </citation>
    <scope>NUCLEOTIDE SEQUENCE</scope>
    <source>
        <strain evidence="3">SAG 7.73</strain>
    </source>
</reference>
<dbReference type="OrthoDB" id="2115465at2759"/>
<dbReference type="InterPro" id="IPR059041">
    <property type="entry name" value="Ig_DLEC1_1"/>
</dbReference>
<feature type="compositionally biased region" description="Gly residues" evidence="1">
    <location>
        <begin position="546"/>
        <end position="555"/>
    </location>
</feature>
<feature type="region of interest" description="Disordered" evidence="1">
    <location>
        <begin position="2006"/>
        <end position="2027"/>
    </location>
</feature>
<feature type="compositionally biased region" description="Low complexity" evidence="1">
    <location>
        <begin position="1389"/>
        <end position="1406"/>
    </location>
</feature>
<dbReference type="GO" id="GO:0005929">
    <property type="term" value="C:cilium"/>
    <property type="evidence" value="ECO:0007669"/>
    <property type="project" value="TreeGrafter"/>
</dbReference>
<proteinExistence type="predicted"/>
<feature type="region of interest" description="Disordered" evidence="1">
    <location>
        <begin position="1611"/>
        <end position="1630"/>
    </location>
</feature>
<dbReference type="Pfam" id="PF23277">
    <property type="entry name" value="Ig_Dlec1_1"/>
    <property type="match status" value="1"/>
</dbReference>
<dbReference type="InterPro" id="IPR033304">
    <property type="entry name" value="DLEC1"/>
</dbReference>
<comment type="caution">
    <text evidence="3">The sequence shown here is derived from an EMBL/GenBank/DDBJ whole genome shotgun (WGS) entry which is preliminary data.</text>
</comment>